<name>A0A383B7L5_9ZZZZ</name>
<protein>
    <submittedName>
        <fullName evidence="1">Uncharacterized protein</fullName>
    </submittedName>
</protein>
<gene>
    <name evidence="1" type="ORF">METZ01_LOCUS468705</name>
</gene>
<evidence type="ECO:0000313" key="1">
    <source>
        <dbReference type="EMBL" id="SVE15851.1"/>
    </source>
</evidence>
<dbReference type="EMBL" id="UINC01198062">
    <property type="protein sequence ID" value="SVE15851.1"/>
    <property type="molecule type" value="Genomic_DNA"/>
</dbReference>
<organism evidence="1">
    <name type="scientific">marine metagenome</name>
    <dbReference type="NCBI Taxonomy" id="408172"/>
    <lineage>
        <taxon>unclassified sequences</taxon>
        <taxon>metagenomes</taxon>
        <taxon>ecological metagenomes</taxon>
    </lineage>
</organism>
<proteinExistence type="predicted"/>
<feature type="non-terminal residue" evidence="1">
    <location>
        <position position="57"/>
    </location>
</feature>
<sequence length="57" mass="6227">MILLCLVAGYGHGSPVLIKNAKLAQHGLDNEMLVDILVQGDRFEAVQKALLFADDVY</sequence>
<accession>A0A383B7L5</accession>
<reference evidence="1" key="1">
    <citation type="submission" date="2018-05" db="EMBL/GenBank/DDBJ databases">
        <authorList>
            <person name="Lanie J.A."/>
            <person name="Ng W.-L."/>
            <person name="Kazmierczak K.M."/>
            <person name="Andrzejewski T.M."/>
            <person name="Davidsen T.M."/>
            <person name="Wayne K.J."/>
            <person name="Tettelin H."/>
            <person name="Glass J.I."/>
            <person name="Rusch D."/>
            <person name="Podicherti R."/>
            <person name="Tsui H.-C.T."/>
            <person name="Winkler M.E."/>
        </authorList>
    </citation>
    <scope>NUCLEOTIDE SEQUENCE</scope>
</reference>
<dbReference type="AlphaFoldDB" id="A0A383B7L5"/>